<dbReference type="AlphaFoldDB" id="I1CMN7"/>
<dbReference type="InParanoid" id="I1CMN7"/>
<keyword evidence="2" id="KW-1185">Reference proteome</keyword>
<accession>I1CMN7</accession>
<evidence type="ECO:0000313" key="1">
    <source>
        <dbReference type="EMBL" id="EIE89717.1"/>
    </source>
</evidence>
<protein>
    <submittedName>
        <fullName evidence="1">Uncharacterized protein</fullName>
    </submittedName>
</protein>
<dbReference type="EMBL" id="CH476745">
    <property type="protein sequence ID" value="EIE89717.1"/>
    <property type="molecule type" value="Genomic_DNA"/>
</dbReference>
<dbReference type="VEuPathDB" id="FungiDB:RO3G_14428"/>
<evidence type="ECO:0000313" key="2">
    <source>
        <dbReference type="Proteomes" id="UP000009138"/>
    </source>
</evidence>
<dbReference type="RefSeq" id="XP_067525113.1">
    <property type="nucleotide sequence ID" value="XM_067669012.1"/>
</dbReference>
<organism evidence="1 2">
    <name type="scientific">Rhizopus delemar (strain RA 99-880 / ATCC MYA-4621 / FGSC 9543 / NRRL 43880)</name>
    <name type="common">Mucormycosis agent</name>
    <name type="synonym">Rhizopus arrhizus var. delemar</name>
    <dbReference type="NCBI Taxonomy" id="246409"/>
    <lineage>
        <taxon>Eukaryota</taxon>
        <taxon>Fungi</taxon>
        <taxon>Fungi incertae sedis</taxon>
        <taxon>Mucoromycota</taxon>
        <taxon>Mucoromycotina</taxon>
        <taxon>Mucoromycetes</taxon>
        <taxon>Mucorales</taxon>
        <taxon>Mucorineae</taxon>
        <taxon>Rhizopodaceae</taxon>
        <taxon>Rhizopus</taxon>
    </lineage>
</organism>
<dbReference type="Proteomes" id="UP000009138">
    <property type="component" value="Unassembled WGS sequence"/>
</dbReference>
<proteinExistence type="predicted"/>
<gene>
    <name evidence="1" type="ORF">RO3G_14428</name>
</gene>
<sequence length="83" mass="9827">MATEGPMGKIQTRREETFNHGYSHEIRRNWVENKMQRRTDATSCKAYVFYAVLWIVSHQTTHPRPCRAKEDFNHTLKTTGWMG</sequence>
<dbReference type="GeneID" id="93621393"/>
<reference evidence="1 2" key="1">
    <citation type="journal article" date="2009" name="PLoS Genet.">
        <title>Genomic analysis of the basal lineage fungus Rhizopus oryzae reveals a whole-genome duplication.</title>
        <authorList>
            <person name="Ma L.-J."/>
            <person name="Ibrahim A.S."/>
            <person name="Skory C."/>
            <person name="Grabherr M.G."/>
            <person name="Burger G."/>
            <person name="Butler M."/>
            <person name="Elias M."/>
            <person name="Idnurm A."/>
            <person name="Lang B.F."/>
            <person name="Sone T."/>
            <person name="Abe A."/>
            <person name="Calvo S.E."/>
            <person name="Corrochano L.M."/>
            <person name="Engels R."/>
            <person name="Fu J."/>
            <person name="Hansberg W."/>
            <person name="Kim J.-M."/>
            <person name="Kodira C.D."/>
            <person name="Koehrsen M.J."/>
            <person name="Liu B."/>
            <person name="Miranda-Saavedra D."/>
            <person name="O'Leary S."/>
            <person name="Ortiz-Castellanos L."/>
            <person name="Poulter R."/>
            <person name="Rodriguez-Romero J."/>
            <person name="Ruiz-Herrera J."/>
            <person name="Shen Y.-Q."/>
            <person name="Zeng Q."/>
            <person name="Galagan J."/>
            <person name="Birren B.W."/>
            <person name="Cuomo C.A."/>
            <person name="Wickes B.L."/>
        </authorList>
    </citation>
    <scope>NUCLEOTIDE SEQUENCE [LARGE SCALE GENOMIC DNA]</scope>
    <source>
        <strain evidence="2">RA 99-880 / ATCC MYA-4621 / FGSC 9543 / NRRL 43880</strain>
    </source>
</reference>
<name>I1CMN7_RHIO9</name>